<keyword evidence="1" id="KW-0175">Coiled coil</keyword>
<evidence type="ECO:0000256" key="1">
    <source>
        <dbReference type="SAM" id="Coils"/>
    </source>
</evidence>
<organism evidence="2 3">
    <name type="scientific">Heterodera schachtii</name>
    <name type="common">Sugarbeet cyst nematode worm</name>
    <name type="synonym">Tylenchus schachtii</name>
    <dbReference type="NCBI Taxonomy" id="97005"/>
    <lineage>
        <taxon>Eukaryota</taxon>
        <taxon>Metazoa</taxon>
        <taxon>Ecdysozoa</taxon>
        <taxon>Nematoda</taxon>
        <taxon>Chromadorea</taxon>
        <taxon>Rhabditida</taxon>
        <taxon>Tylenchina</taxon>
        <taxon>Tylenchomorpha</taxon>
        <taxon>Tylenchoidea</taxon>
        <taxon>Heteroderidae</taxon>
        <taxon>Heteroderinae</taxon>
        <taxon>Heterodera</taxon>
    </lineage>
</organism>
<feature type="coiled-coil region" evidence="1">
    <location>
        <begin position="73"/>
        <end position="139"/>
    </location>
</feature>
<name>A0ABD2I6L8_HETSC</name>
<dbReference type="Proteomes" id="UP001620645">
    <property type="component" value="Unassembled WGS sequence"/>
</dbReference>
<proteinExistence type="predicted"/>
<dbReference type="AlphaFoldDB" id="A0ABD2I6L8"/>
<sequence length="241" mass="28273">MSLVLFNYDKEQWKREKEILLASKQWYMDEIADREKKINELIQAKSDGARNLLDCQNECHALRLAADRTRHEADVQARLMQAKEAQVDQLQQRVHQCAHERDETEARAAQYARAHDELLQQTEQLQAEHRQAAEAWERETQRQLDEQRAKIVGELSAQNAAELDRVQTEARNAQLQLKKCGKRRRKLIGNWRMGAIKCLKTHLRTLSDRWIRSLDAGTAMAWADSRATKSWLKEDRFNNRC</sequence>
<protein>
    <submittedName>
        <fullName evidence="2">Uncharacterized protein</fullName>
    </submittedName>
</protein>
<reference evidence="2 3" key="1">
    <citation type="submission" date="2024-10" db="EMBL/GenBank/DDBJ databases">
        <authorList>
            <person name="Kim D."/>
        </authorList>
    </citation>
    <scope>NUCLEOTIDE SEQUENCE [LARGE SCALE GENOMIC DNA]</scope>
    <source>
        <strain evidence="2">Taebaek</strain>
    </source>
</reference>
<evidence type="ECO:0000313" key="2">
    <source>
        <dbReference type="EMBL" id="KAL3075759.1"/>
    </source>
</evidence>
<evidence type="ECO:0000313" key="3">
    <source>
        <dbReference type="Proteomes" id="UP001620645"/>
    </source>
</evidence>
<accession>A0ABD2I6L8</accession>
<keyword evidence="3" id="KW-1185">Reference proteome</keyword>
<dbReference type="EMBL" id="JBICCN010000348">
    <property type="protein sequence ID" value="KAL3075759.1"/>
    <property type="molecule type" value="Genomic_DNA"/>
</dbReference>
<comment type="caution">
    <text evidence="2">The sequence shown here is derived from an EMBL/GenBank/DDBJ whole genome shotgun (WGS) entry which is preliminary data.</text>
</comment>
<gene>
    <name evidence="2" type="ORF">niasHS_012589</name>
</gene>